<reference evidence="2" key="5">
    <citation type="submission" date="2018-04" db="UniProtKB">
        <authorList>
            <consortium name="EnsemblFungi"/>
        </authorList>
    </citation>
    <scope>IDENTIFICATION</scope>
    <source>
        <strain evidence="2">R3-111a-1</strain>
    </source>
</reference>
<protein>
    <submittedName>
        <fullName evidence="1 2">Uncharacterized protein</fullName>
    </submittedName>
</protein>
<dbReference type="RefSeq" id="XP_009218150.1">
    <property type="nucleotide sequence ID" value="XM_009219886.1"/>
</dbReference>
<dbReference type="GeneID" id="20342573"/>
<dbReference type="EMBL" id="GL385395">
    <property type="protein sequence ID" value="EJT82141.1"/>
    <property type="molecule type" value="Genomic_DNA"/>
</dbReference>
<dbReference type="VEuPathDB" id="FungiDB:GGTG_02115"/>
<dbReference type="Proteomes" id="UP000006039">
    <property type="component" value="Unassembled WGS sequence"/>
</dbReference>
<organism evidence="1">
    <name type="scientific">Gaeumannomyces tritici (strain R3-111a-1)</name>
    <name type="common">Wheat and barley take-all root rot fungus</name>
    <name type="synonym">Gaeumannomyces graminis var. tritici</name>
    <dbReference type="NCBI Taxonomy" id="644352"/>
    <lineage>
        <taxon>Eukaryota</taxon>
        <taxon>Fungi</taxon>
        <taxon>Dikarya</taxon>
        <taxon>Ascomycota</taxon>
        <taxon>Pezizomycotina</taxon>
        <taxon>Sordariomycetes</taxon>
        <taxon>Sordariomycetidae</taxon>
        <taxon>Magnaporthales</taxon>
        <taxon>Magnaporthaceae</taxon>
        <taxon>Gaeumannomyces</taxon>
    </lineage>
</organism>
<dbReference type="AlphaFoldDB" id="J3NLG6"/>
<reference evidence="3" key="1">
    <citation type="submission" date="2010-07" db="EMBL/GenBank/DDBJ databases">
        <title>The genome sequence of Gaeumannomyces graminis var. tritici strain R3-111a-1.</title>
        <authorList>
            <consortium name="The Broad Institute Genome Sequencing Platform"/>
            <person name="Ma L.-J."/>
            <person name="Dead R."/>
            <person name="Young S."/>
            <person name="Zeng Q."/>
            <person name="Koehrsen M."/>
            <person name="Alvarado L."/>
            <person name="Berlin A."/>
            <person name="Chapman S.B."/>
            <person name="Chen Z."/>
            <person name="Freedman E."/>
            <person name="Gellesch M."/>
            <person name="Goldberg J."/>
            <person name="Griggs A."/>
            <person name="Gujja S."/>
            <person name="Heilman E.R."/>
            <person name="Heiman D."/>
            <person name="Hepburn T."/>
            <person name="Howarth C."/>
            <person name="Jen D."/>
            <person name="Larson L."/>
            <person name="Mehta T."/>
            <person name="Neiman D."/>
            <person name="Pearson M."/>
            <person name="Roberts A."/>
            <person name="Saif S."/>
            <person name="Shea T."/>
            <person name="Shenoy N."/>
            <person name="Sisk P."/>
            <person name="Stolte C."/>
            <person name="Sykes S."/>
            <person name="Walk T."/>
            <person name="White J."/>
            <person name="Yandava C."/>
            <person name="Haas B."/>
            <person name="Nusbaum C."/>
            <person name="Birren B."/>
        </authorList>
    </citation>
    <scope>NUCLEOTIDE SEQUENCE [LARGE SCALE GENOMIC DNA]</scope>
    <source>
        <strain evidence="3">R3-111a-1</strain>
    </source>
</reference>
<name>J3NLG6_GAET3</name>
<dbReference type="HOGENOM" id="CLU_1214826_0_0_1"/>
<proteinExistence type="predicted"/>
<sequence length="228" mass="26545">MVFARYLKAKLPITYFGEPYHFGIKLKTFCKLSNLFNSKCNNLFAAKFTKFTGWQLKTCTVALLTLSKPLSNKRAIRNTKSPIPSKASKNPFRRHGAIFIINSVLFKLPPVFDGKKTEFKNCFYFKKTVLCVHVKKARMLKTYGLSNTWNVYFGFLANTFYNFNEKRTNSIKLNDFKYKNNIVGFFIKLTQFNAIIKLTGTRFKNFVKKKFLNEISRFSKKPALHTSL</sequence>
<gene>
    <name evidence="2" type="primary">20342573</name>
    <name evidence="1" type="ORF">GGTG_02115</name>
</gene>
<evidence type="ECO:0000313" key="1">
    <source>
        <dbReference type="EMBL" id="EJT82141.1"/>
    </source>
</evidence>
<reference evidence="1" key="2">
    <citation type="submission" date="2010-07" db="EMBL/GenBank/DDBJ databases">
        <authorList>
            <consortium name="The Broad Institute Genome Sequencing Platform"/>
            <consortium name="Broad Institute Genome Sequencing Center for Infectious Disease"/>
            <person name="Ma L.-J."/>
            <person name="Dead R."/>
            <person name="Young S."/>
            <person name="Zeng Q."/>
            <person name="Koehrsen M."/>
            <person name="Alvarado L."/>
            <person name="Berlin A."/>
            <person name="Chapman S.B."/>
            <person name="Chen Z."/>
            <person name="Freedman E."/>
            <person name="Gellesch M."/>
            <person name="Goldberg J."/>
            <person name="Griggs A."/>
            <person name="Gujja S."/>
            <person name="Heilman E.R."/>
            <person name="Heiman D."/>
            <person name="Hepburn T."/>
            <person name="Howarth C."/>
            <person name="Jen D."/>
            <person name="Larson L."/>
            <person name="Mehta T."/>
            <person name="Neiman D."/>
            <person name="Pearson M."/>
            <person name="Roberts A."/>
            <person name="Saif S."/>
            <person name="Shea T."/>
            <person name="Shenoy N."/>
            <person name="Sisk P."/>
            <person name="Stolte C."/>
            <person name="Sykes S."/>
            <person name="Walk T."/>
            <person name="White J."/>
            <person name="Yandava C."/>
            <person name="Haas B."/>
            <person name="Nusbaum C."/>
            <person name="Birren B."/>
        </authorList>
    </citation>
    <scope>NUCLEOTIDE SEQUENCE</scope>
    <source>
        <strain evidence="1">R3-111a-1</strain>
    </source>
</reference>
<dbReference type="EnsemblFungi" id="EJT82141">
    <property type="protein sequence ID" value="EJT82141"/>
    <property type="gene ID" value="GGTG_02115"/>
</dbReference>
<reference evidence="1" key="3">
    <citation type="submission" date="2010-09" db="EMBL/GenBank/DDBJ databases">
        <title>Annotation of Gaeumannomyces graminis var. tritici R3-111a-1.</title>
        <authorList>
            <consortium name="The Broad Institute Genome Sequencing Platform"/>
            <person name="Ma L.-J."/>
            <person name="Dead R."/>
            <person name="Young S.K."/>
            <person name="Zeng Q."/>
            <person name="Gargeya S."/>
            <person name="Fitzgerald M."/>
            <person name="Haas B."/>
            <person name="Abouelleil A."/>
            <person name="Alvarado L."/>
            <person name="Arachchi H.M."/>
            <person name="Berlin A."/>
            <person name="Brown A."/>
            <person name="Chapman S.B."/>
            <person name="Chen Z."/>
            <person name="Dunbar C."/>
            <person name="Freedman E."/>
            <person name="Gearin G."/>
            <person name="Gellesch M."/>
            <person name="Goldberg J."/>
            <person name="Griggs A."/>
            <person name="Gujja S."/>
            <person name="Heiman D."/>
            <person name="Howarth C."/>
            <person name="Larson L."/>
            <person name="Lui A."/>
            <person name="MacDonald P.J.P."/>
            <person name="Mehta T."/>
            <person name="Montmayeur A."/>
            <person name="Murphy C."/>
            <person name="Neiman D."/>
            <person name="Pearson M."/>
            <person name="Priest M."/>
            <person name="Roberts A."/>
            <person name="Saif S."/>
            <person name="Shea T."/>
            <person name="Shenoy N."/>
            <person name="Sisk P."/>
            <person name="Stolte C."/>
            <person name="Sykes S."/>
            <person name="Yandava C."/>
            <person name="Wortman J."/>
            <person name="Nusbaum C."/>
            <person name="Birren B."/>
        </authorList>
    </citation>
    <scope>NUCLEOTIDE SEQUENCE</scope>
    <source>
        <strain evidence="1">R3-111a-1</strain>
    </source>
</reference>
<accession>J3NLG6</accession>
<evidence type="ECO:0000313" key="3">
    <source>
        <dbReference type="Proteomes" id="UP000006039"/>
    </source>
</evidence>
<reference evidence="2" key="4">
    <citation type="journal article" date="2015" name="G3 (Bethesda)">
        <title>Genome sequences of three phytopathogenic species of the Magnaporthaceae family of fungi.</title>
        <authorList>
            <person name="Okagaki L.H."/>
            <person name="Nunes C.C."/>
            <person name="Sailsbery J."/>
            <person name="Clay B."/>
            <person name="Brown D."/>
            <person name="John T."/>
            <person name="Oh Y."/>
            <person name="Young N."/>
            <person name="Fitzgerald M."/>
            <person name="Haas B.J."/>
            <person name="Zeng Q."/>
            <person name="Young S."/>
            <person name="Adiconis X."/>
            <person name="Fan L."/>
            <person name="Levin J.Z."/>
            <person name="Mitchell T.K."/>
            <person name="Okubara P.A."/>
            <person name="Farman M.L."/>
            <person name="Kohn L.M."/>
            <person name="Birren B."/>
            <person name="Ma L.-J."/>
            <person name="Dean R.A."/>
        </authorList>
    </citation>
    <scope>NUCLEOTIDE SEQUENCE</scope>
    <source>
        <strain evidence="2">R3-111a-1</strain>
    </source>
</reference>
<evidence type="ECO:0000313" key="2">
    <source>
        <dbReference type="EnsemblFungi" id="EJT82141"/>
    </source>
</evidence>
<keyword evidence="3" id="KW-1185">Reference proteome</keyword>